<accession>A0A975MLX0</accession>
<dbReference type="Gene3D" id="2.140.10.10">
    <property type="entry name" value="Quinoprotein alcohol dehydrogenase-like superfamily"/>
    <property type="match status" value="1"/>
</dbReference>
<proteinExistence type="predicted"/>
<dbReference type="KEGG" id="mpad:KEF85_10435"/>
<organism evidence="1 2">
    <name type="scientific">Methylomonas paludis</name>
    <dbReference type="NCBI Taxonomy" id="1173101"/>
    <lineage>
        <taxon>Bacteria</taxon>
        <taxon>Pseudomonadati</taxon>
        <taxon>Pseudomonadota</taxon>
        <taxon>Gammaproteobacteria</taxon>
        <taxon>Methylococcales</taxon>
        <taxon>Methylococcaceae</taxon>
        <taxon>Methylomonas</taxon>
    </lineage>
</organism>
<dbReference type="EMBL" id="CP073754">
    <property type="protein sequence ID" value="QWF69789.1"/>
    <property type="molecule type" value="Genomic_DNA"/>
</dbReference>
<sequence>MYIKKRLTENRIQPCFLKPGFAKSRAGILATILLGSTSLLSEAALATDWATTGGTLDGQRYSALNQINTTNVGTLTEDFSVDTGTKGSHMGEPLVVGSEIVNVVVASTFKS</sequence>
<dbReference type="Proteomes" id="UP000676649">
    <property type="component" value="Chromosome"/>
</dbReference>
<keyword evidence="2" id="KW-1185">Reference proteome</keyword>
<evidence type="ECO:0000313" key="1">
    <source>
        <dbReference type="EMBL" id="QWF69789.1"/>
    </source>
</evidence>
<dbReference type="AlphaFoldDB" id="A0A975MLX0"/>
<evidence type="ECO:0000313" key="2">
    <source>
        <dbReference type="Proteomes" id="UP000676649"/>
    </source>
</evidence>
<dbReference type="InterPro" id="IPR011047">
    <property type="entry name" value="Quinoprotein_ADH-like_sf"/>
</dbReference>
<gene>
    <name evidence="1" type="ORF">KEF85_10435</name>
</gene>
<protein>
    <submittedName>
        <fullName evidence="1">Uncharacterized protein</fullName>
    </submittedName>
</protein>
<dbReference type="RefSeq" id="WP_215580256.1">
    <property type="nucleotide sequence ID" value="NZ_CP073754.1"/>
</dbReference>
<reference evidence="1" key="1">
    <citation type="submission" date="2021-04" db="EMBL/GenBank/DDBJ databases">
        <title>Draft genome sequence data of methanotrophic Methylovulum sp. strain S1L and Methylomonas sp. strain S2AM isolated from boreal lake water columns.</title>
        <authorList>
            <person name="Rissanen A.J."/>
            <person name="Mangayil R."/>
            <person name="Svenning M.M."/>
            <person name="Khanongnuch R."/>
        </authorList>
    </citation>
    <scope>NUCLEOTIDE SEQUENCE</scope>
    <source>
        <strain evidence="1">S2AM</strain>
    </source>
</reference>
<name>A0A975MLX0_9GAMM</name>
<dbReference type="SUPFAM" id="SSF50998">
    <property type="entry name" value="Quinoprotein alcohol dehydrogenase-like"/>
    <property type="match status" value="1"/>
</dbReference>